<reference evidence="1 2" key="1">
    <citation type="submission" date="2016-11" db="EMBL/GenBank/DDBJ databases">
        <authorList>
            <person name="Jaros S."/>
            <person name="Januszkiewicz K."/>
            <person name="Wedrychowicz H."/>
        </authorList>
    </citation>
    <scope>NUCLEOTIDE SEQUENCE [LARGE SCALE GENOMIC DNA]</scope>
    <source>
        <strain evidence="1 2">DSM 8605</strain>
    </source>
</reference>
<dbReference type="Pfam" id="PF14262">
    <property type="entry name" value="Cthe_2159"/>
    <property type="match status" value="1"/>
</dbReference>
<organism evidence="1 2">
    <name type="scientific">Clostridium grantii DSM 8605</name>
    <dbReference type="NCBI Taxonomy" id="1121316"/>
    <lineage>
        <taxon>Bacteria</taxon>
        <taxon>Bacillati</taxon>
        <taxon>Bacillota</taxon>
        <taxon>Clostridia</taxon>
        <taxon>Eubacteriales</taxon>
        <taxon>Clostridiaceae</taxon>
        <taxon>Clostridium</taxon>
    </lineage>
</organism>
<keyword evidence="2" id="KW-1185">Reference proteome</keyword>
<evidence type="ECO:0000313" key="1">
    <source>
        <dbReference type="EMBL" id="SHH70851.1"/>
    </source>
</evidence>
<name>A0A1M5V6L1_9CLOT</name>
<sequence length="74" mass="8061">MFILISGEAAILTNDTLVIQGEGILMVIGNNNEGISSDDDIIINSGIIKITAKDERITLKFKVILLIYVLVKTN</sequence>
<dbReference type="Proteomes" id="UP000184447">
    <property type="component" value="Unassembled WGS sequence"/>
</dbReference>
<dbReference type="RefSeq" id="WP_073338404.1">
    <property type="nucleotide sequence ID" value="NZ_FQXM01000010.1"/>
</dbReference>
<dbReference type="EMBL" id="FQXM01000010">
    <property type="protein sequence ID" value="SHH70851.1"/>
    <property type="molecule type" value="Genomic_DNA"/>
</dbReference>
<gene>
    <name evidence="1" type="ORF">SAMN02745207_02122</name>
</gene>
<dbReference type="InterPro" id="IPR025584">
    <property type="entry name" value="Cthe_2159"/>
</dbReference>
<accession>A0A1M5V6L1</accession>
<proteinExistence type="predicted"/>
<protein>
    <submittedName>
        <fullName evidence="1">Uncharacterized protein</fullName>
    </submittedName>
</protein>
<dbReference type="AlphaFoldDB" id="A0A1M5V6L1"/>
<evidence type="ECO:0000313" key="2">
    <source>
        <dbReference type="Proteomes" id="UP000184447"/>
    </source>
</evidence>